<keyword evidence="2" id="KW-1185">Reference proteome</keyword>
<comment type="caution">
    <text evidence="1">The sequence shown here is derived from an EMBL/GenBank/DDBJ whole genome shotgun (WGS) entry which is preliminary data.</text>
</comment>
<proteinExistence type="predicted"/>
<name>A0ABP9NAT0_9GAMM</name>
<dbReference type="Proteomes" id="UP001500171">
    <property type="component" value="Unassembled WGS sequence"/>
</dbReference>
<gene>
    <name evidence="1" type="ORF">GCM10023211_21540</name>
</gene>
<evidence type="ECO:0008006" key="3">
    <source>
        <dbReference type="Google" id="ProtNLM"/>
    </source>
</evidence>
<sequence>MIEDYIKNSGEALLSACFVYDNARSAEKMLDWKFLGKDNLAWTEGPCLSAPANAEQINHEYPYILNMSKEFSVAANLVIGNTPIKNANGGVTAPMSPPRNKDGSRVESVIAKLAIIEQFEIYKEFLITFEGPYNKKRLQAWQHLISEDHSKIISTLTNRRNELTHDKNCLLPTMKEAVEYYYLIKQSAKILYNTHVEHF</sequence>
<organism evidence="1 2">
    <name type="scientific">Orbus sasakiae</name>
    <dbReference type="NCBI Taxonomy" id="1078475"/>
    <lineage>
        <taxon>Bacteria</taxon>
        <taxon>Pseudomonadati</taxon>
        <taxon>Pseudomonadota</taxon>
        <taxon>Gammaproteobacteria</taxon>
        <taxon>Orbales</taxon>
        <taxon>Orbaceae</taxon>
        <taxon>Orbus</taxon>
    </lineage>
</organism>
<reference evidence="2" key="1">
    <citation type="journal article" date="2019" name="Int. J. Syst. Evol. Microbiol.">
        <title>The Global Catalogue of Microorganisms (GCM) 10K type strain sequencing project: providing services to taxonomists for standard genome sequencing and annotation.</title>
        <authorList>
            <consortium name="The Broad Institute Genomics Platform"/>
            <consortium name="The Broad Institute Genome Sequencing Center for Infectious Disease"/>
            <person name="Wu L."/>
            <person name="Ma J."/>
        </authorList>
    </citation>
    <scope>NUCLEOTIDE SEQUENCE [LARGE SCALE GENOMIC DNA]</scope>
    <source>
        <strain evidence="2">JCM 18050</strain>
    </source>
</reference>
<dbReference type="RefSeq" id="WP_345492093.1">
    <property type="nucleotide sequence ID" value="NZ_BAABHY010000006.1"/>
</dbReference>
<accession>A0ABP9NAT0</accession>
<protein>
    <recommendedName>
        <fullName evidence="3">RiboL-PSP-HEPN domain-containing protein</fullName>
    </recommendedName>
</protein>
<evidence type="ECO:0000313" key="2">
    <source>
        <dbReference type="Proteomes" id="UP001500171"/>
    </source>
</evidence>
<evidence type="ECO:0000313" key="1">
    <source>
        <dbReference type="EMBL" id="GAA5113425.1"/>
    </source>
</evidence>
<dbReference type="EMBL" id="BAABHY010000006">
    <property type="protein sequence ID" value="GAA5113425.1"/>
    <property type="molecule type" value="Genomic_DNA"/>
</dbReference>